<dbReference type="InterPro" id="IPR023395">
    <property type="entry name" value="MCP_dom_sf"/>
</dbReference>
<dbReference type="Proteomes" id="UP000663862">
    <property type="component" value="Unassembled WGS sequence"/>
</dbReference>
<keyword evidence="8" id="KW-1133">Transmembrane helix</keyword>
<organism evidence="9 10">
    <name type="scientific">Rotaria socialis</name>
    <dbReference type="NCBI Taxonomy" id="392032"/>
    <lineage>
        <taxon>Eukaryota</taxon>
        <taxon>Metazoa</taxon>
        <taxon>Spiralia</taxon>
        <taxon>Gnathifera</taxon>
        <taxon>Rotifera</taxon>
        <taxon>Eurotatoria</taxon>
        <taxon>Bdelloidea</taxon>
        <taxon>Philodinida</taxon>
        <taxon>Philodinidae</taxon>
        <taxon>Rotaria</taxon>
    </lineage>
</organism>
<evidence type="ECO:0000313" key="9">
    <source>
        <dbReference type="EMBL" id="CAF4571080.1"/>
    </source>
</evidence>
<dbReference type="PANTHER" id="PTHR24089">
    <property type="entry name" value="SOLUTE CARRIER FAMILY 25"/>
    <property type="match status" value="1"/>
</dbReference>
<evidence type="ECO:0000256" key="5">
    <source>
        <dbReference type="ARBA" id="ARBA00023136"/>
    </source>
</evidence>
<dbReference type="SUPFAM" id="SSF103506">
    <property type="entry name" value="Mitochondrial carrier"/>
    <property type="match status" value="1"/>
</dbReference>
<dbReference type="GO" id="GO:0016020">
    <property type="term" value="C:membrane"/>
    <property type="evidence" value="ECO:0007669"/>
    <property type="project" value="UniProtKB-SubCell"/>
</dbReference>
<keyword evidence="3 6" id="KW-0812">Transmembrane</keyword>
<evidence type="ECO:0000256" key="2">
    <source>
        <dbReference type="ARBA" id="ARBA00006375"/>
    </source>
</evidence>
<name>A0A821A6I4_9BILA</name>
<comment type="caution">
    <text evidence="9">The sequence shown here is derived from an EMBL/GenBank/DDBJ whole genome shotgun (WGS) entry which is preliminary data.</text>
</comment>
<evidence type="ECO:0000256" key="1">
    <source>
        <dbReference type="ARBA" id="ARBA00004141"/>
    </source>
</evidence>
<protein>
    <submittedName>
        <fullName evidence="9">Uncharacterized protein</fullName>
    </submittedName>
</protein>
<keyword evidence="4" id="KW-0677">Repeat</keyword>
<keyword evidence="5 6" id="KW-0472">Membrane</keyword>
<evidence type="ECO:0000256" key="4">
    <source>
        <dbReference type="ARBA" id="ARBA00022737"/>
    </source>
</evidence>
<accession>A0A821A6I4</accession>
<comment type="subcellular location">
    <subcellularLocation>
        <location evidence="1">Membrane</location>
        <topology evidence="1">Multi-pass membrane protein</topology>
    </subcellularLocation>
</comment>
<dbReference type="EMBL" id="CAJOBQ010002631">
    <property type="protein sequence ID" value="CAF4571080.1"/>
    <property type="molecule type" value="Genomic_DNA"/>
</dbReference>
<sequence length="112" mass="12526">TLKNLYIKKHNHQEPPIYVVLGCGAISSFTGQLVTYPIALLRTRRQGQIVPLPNMDQSKAHPIIPATQMLKEIWHNEGIVGLYRGLVPNILKVIPSVSISYLVYETVIKAIP</sequence>
<reference evidence="9" key="1">
    <citation type="submission" date="2021-02" db="EMBL/GenBank/DDBJ databases">
        <authorList>
            <person name="Nowell W R."/>
        </authorList>
    </citation>
    <scope>NUCLEOTIDE SEQUENCE</scope>
</reference>
<evidence type="ECO:0000256" key="8">
    <source>
        <dbReference type="SAM" id="Phobius"/>
    </source>
</evidence>
<feature type="repeat" description="Solcar" evidence="6">
    <location>
        <begin position="15"/>
        <end position="110"/>
    </location>
</feature>
<dbReference type="Pfam" id="PF00153">
    <property type="entry name" value="Mito_carr"/>
    <property type="match status" value="1"/>
</dbReference>
<dbReference type="InterPro" id="IPR018108">
    <property type="entry name" value="MCP_transmembrane"/>
</dbReference>
<dbReference type="PROSITE" id="PS50920">
    <property type="entry name" value="SOLCAR"/>
    <property type="match status" value="1"/>
</dbReference>
<evidence type="ECO:0000256" key="3">
    <source>
        <dbReference type="ARBA" id="ARBA00022692"/>
    </source>
</evidence>
<comment type="similarity">
    <text evidence="2 7">Belongs to the mitochondrial carrier (TC 2.A.29) family.</text>
</comment>
<evidence type="ECO:0000313" key="10">
    <source>
        <dbReference type="Proteomes" id="UP000663862"/>
    </source>
</evidence>
<keyword evidence="7" id="KW-0813">Transport</keyword>
<proteinExistence type="inferred from homology"/>
<evidence type="ECO:0000256" key="7">
    <source>
        <dbReference type="RuleBase" id="RU000488"/>
    </source>
</evidence>
<dbReference type="AlphaFoldDB" id="A0A821A6I4"/>
<feature type="non-terminal residue" evidence="9">
    <location>
        <position position="1"/>
    </location>
</feature>
<dbReference type="Gene3D" id="1.50.40.10">
    <property type="entry name" value="Mitochondrial carrier domain"/>
    <property type="match status" value="1"/>
</dbReference>
<evidence type="ECO:0000256" key="6">
    <source>
        <dbReference type="PROSITE-ProRule" id="PRU00282"/>
    </source>
</evidence>
<feature type="transmembrane region" description="Helical" evidence="8">
    <location>
        <begin position="17"/>
        <end position="39"/>
    </location>
</feature>
<gene>
    <name evidence="9" type="ORF">TSG867_LOCUS25962</name>
</gene>